<evidence type="ECO:0000256" key="8">
    <source>
        <dbReference type="ARBA" id="ARBA00023136"/>
    </source>
</evidence>
<dbReference type="KEGG" id="bgt:106074896"/>
<dbReference type="VEuPathDB" id="VectorBase:BGLAX_026802"/>
<proteinExistence type="inferred from homology"/>
<dbReference type="OrthoDB" id="1508846at2759"/>
<name>A0A2C9KN64_BIOGL</name>
<dbReference type="STRING" id="6526.A0A2C9KN64"/>
<dbReference type="InterPro" id="IPR008389">
    <property type="entry name" value="ATPase_V0-cplx_e1/e2_su"/>
</dbReference>
<organism evidence="10 11">
    <name type="scientific">Biomphalaria glabrata</name>
    <name type="common">Bloodfluke planorb</name>
    <name type="synonym">Freshwater snail</name>
    <dbReference type="NCBI Taxonomy" id="6526"/>
    <lineage>
        <taxon>Eukaryota</taxon>
        <taxon>Metazoa</taxon>
        <taxon>Spiralia</taxon>
        <taxon>Lophotrochozoa</taxon>
        <taxon>Mollusca</taxon>
        <taxon>Gastropoda</taxon>
        <taxon>Heterobranchia</taxon>
        <taxon>Euthyneura</taxon>
        <taxon>Panpulmonata</taxon>
        <taxon>Hygrophila</taxon>
        <taxon>Lymnaeoidea</taxon>
        <taxon>Planorbidae</taxon>
        <taxon>Biomphalaria</taxon>
    </lineage>
</organism>
<dbReference type="AlphaFoldDB" id="A0A2C9KN64"/>
<keyword evidence="6 9" id="KW-1133">Transmembrane helix</keyword>
<keyword evidence="8 9" id="KW-0472">Membrane</keyword>
<evidence type="ECO:0000256" key="2">
    <source>
        <dbReference type="ARBA" id="ARBA00008328"/>
    </source>
</evidence>
<dbReference type="EnsemblMetazoa" id="BGLB021624-RA">
    <property type="protein sequence ID" value="BGLB021624-PA"/>
    <property type="gene ID" value="BGLB021624"/>
</dbReference>
<reference evidence="10" key="1">
    <citation type="submission" date="2020-05" db="UniProtKB">
        <authorList>
            <consortium name="EnsemblMetazoa"/>
        </authorList>
    </citation>
    <scope>IDENTIFICATION</scope>
    <source>
        <strain evidence="10">BB02</strain>
    </source>
</reference>
<keyword evidence="5" id="KW-0375">Hydrogen ion transport</keyword>
<dbReference type="GO" id="GO:0046961">
    <property type="term" value="F:proton-transporting ATPase activity, rotational mechanism"/>
    <property type="evidence" value="ECO:0007669"/>
    <property type="project" value="InterPro"/>
</dbReference>
<evidence type="ECO:0000313" key="12">
    <source>
        <dbReference type="Proteomes" id="UP001165740"/>
    </source>
</evidence>
<sequence>MSETAVSLGVICGFWAFIAIICPILIQFLMAKSPNKGIVQICLVLTGVCCFIFWIVTFFAQLNPLIGPQLHTDLIRWILIEWYDEAPWAHEHAK</sequence>
<evidence type="ECO:0000256" key="9">
    <source>
        <dbReference type="SAM" id="Phobius"/>
    </source>
</evidence>
<evidence type="ECO:0000256" key="1">
    <source>
        <dbReference type="ARBA" id="ARBA00004127"/>
    </source>
</evidence>
<evidence type="ECO:0000313" key="11">
    <source>
        <dbReference type="Proteomes" id="UP000076420"/>
    </source>
</evidence>
<feature type="transmembrane region" description="Helical" evidence="9">
    <location>
        <begin position="6"/>
        <end position="26"/>
    </location>
</feature>
<dbReference type="RefSeq" id="XP_055894249.1">
    <property type="nucleotide sequence ID" value="XM_056038274.1"/>
</dbReference>
<dbReference type="Proteomes" id="UP000076420">
    <property type="component" value="Unassembled WGS sequence"/>
</dbReference>
<evidence type="ECO:0000313" key="10">
    <source>
        <dbReference type="EnsemblMetazoa" id="BGLB021624-PA"/>
    </source>
</evidence>
<dbReference type="PANTHER" id="PTHR12263:SF0">
    <property type="entry name" value="V-TYPE PROTON ATPASE SUBUNIT"/>
    <property type="match status" value="1"/>
</dbReference>
<reference evidence="13" key="2">
    <citation type="submission" date="2025-04" db="UniProtKB">
        <authorList>
            <consortium name="RefSeq"/>
        </authorList>
    </citation>
    <scope>IDENTIFICATION</scope>
</reference>
<dbReference type="GO" id="GO:0012505">
    <property type="term" value="C:endomembrane system"/>
    <property type="evidence" value="ECO:0007669"/>
    <property type="project" value="UniProtKB-SubCell"/>
</dbReference>
<evidence type="ECO:0000256" key="5">
    <source>
        <dbReference type="ARBA" id="ARBA00022781"/>
    </source>
</evidence>
<gene>
    <name evidence="10" type="primary">106074896</name>
    <name evidence="13" type="synonym">LOC106074896</name>
</gene>
<evidence type="ECO:0000256" key="4">
    <source>
        <dbReference type="ARBA" id="ARBA00022692"/>
    </source>
</evidence>
<comment type="similarity">
    <text evidence="2">Belongs to the V-ATPase e1/e2 subunit family.</text>
</comment>
<keyword evidence="4 9" id="KW-0812">Transmembrane</keyword>
<dbReference type="GO" id="GO:0033179">
    <property type="term" value="C:proton-transporting V-type ATPase, V0 domain"/>
    <property type="evidence" value="ECO:0007669"/>
    <property type="project" value="InterPro"/>
</dbReference>
<keyword evidence="3" id="KW-0813">Transport</keyword>
<comment type="subcellular location">
    <subcellularLocation>
        <location evidence="1">Endomembrane system</location>
        <topology evidence="1">Multi-pass membrane protein</topology>
    </subcellularLocation>
</comment>
<dbReference type="VEuPathDB" id="VectorBase:BGLB021624"/>
<evidence type="ECO:0000256" key="3">
    <source>
        <dbReference type="ARBA" id="ARBA00022448"/>
    </source>
</evidence>
<dbReference type="Pfam" id="PF05493">
    <property type="entry name" value="ATP_synt_H"/>
    <property type="match status" value="1"/>
</dbReference>
<evidence type="ECO:0000256" key="6">
    <source>
        <dbReference type="ARBA" id="ARBA00022989"/>
    </source>
</evidence>
<feature type="transmembrane region" description="Helical" evidence="9">
    <location>
        <begin position="38"/>
        <end position="60"/>
    </location>
</feature>
<evidence type="ECO:0000313" key="13">
    <source>
        <dbReference type="RefSeq" id="XP_055894249.1"/>
    </source>
</evidence>
<accession>A0A2C9KN64</accession>
<dbReference type="OMA" id="SENITMG"/>
<protein>
    <submittedName>
        <fullName evidence="13">V-type proton ATPase subunit e-like</fullName>
    </submittedName>
</protein>
<dbReference type="PANTHER" id="PTHR12263">
    <property type="entry name" value="VACUOLAR ATP SYNTHASE SUBUNIT H"/>
    <property type="match status" value="1"/>
</dbReference>
<keyword evidence="7" id="KW-0406">Ion transport</keyword>
<keyword evidence="12" id="KW-1185">Reference proteome</keyword>
<dbReference type="Proteomes" id="UP001165740">
    <property type="component" value="Chromosome 1"/>
</dbReference>
<evidence type="ECO:0000256" key="7">
    <source>
        <dbReference type="ARBA" id="ARBA00023065"/>
    </source>
</evidence>